<reference evidence="5 6" key="1">
    <citation type="submission" date="2020-03" db="EMBL/GenBank/DDBJ databases">
        <title>Dissostichus mawsoni Genome sequencing and assembly.</title>
        <authorList>
            <person name="Park H."/>
        </authorList>
    </citation>
    <scope>NUCLEOTIDE SEQUENCE [LARGE SCALE GENOMIC DNA]</scope>
    <source>
        <strain evidence="5">DM0001</strain>
        <tissue evidence="5">Muscle</tissue>
    </source>
</reference>
<evidence type="ECO:0000256" key="2">
    <source>
        <dbReference type="ARBA" id="ARBA00022912"/>
    </source>
</evidence>
<sequence length="186" mass="21854">MCFALTQGYRQKDYFIATQGPLTHTLEDFWRMVWEWKCHSIVMLTELQEREQGQMLPLLASRGLYHLRKLQVELKETLCVTPSVYETWYSPLCGEADQGDQALPLPRLARGRTGTFIALSNILERVKAEGLLDVFQTVKSLRMQRPHMVQTVVSIYINWIQNEQYDFCYRVVQDFVDIFSDYANFK</sequence>
<protein>
    <recommendedName>
        <fullName evidence="1">protein-tyrosine-phosphatase</fullName>
        <ecNumber evidence="1">3.1.3.48</ecNumber>
    </recommendedName>
</protein>
<organism evidence="5 6">
    <name type="scientific">Dissostichus mawsoni</name>
    <name type="common">Antarctic cod</name>
    <dbReference type="NCBI Taxonomy" id="36200"/>
    <lineage>
        <taxon>Eukaryota</taxon>
        <taxon>Metazoa</taxon>
        <taxon>Chordata</taxon>
        <taxon>Craniata</taxon>
        <taxon>Vertebrata</taxon>
        <taxon>Euteleostomi</taxon>
        <taxon>Actinopterygii</taxon>
        <taxon>Neopterygii</taxon>
        <taxon>Teleostei</taxon>
        <taxon>Neoteleostei</taxon>
        <taxon>Acanthomorphata</taxon>
        <taxon>Eupercaria</taxon>
        <taxon>Perciformes</taxon>
        <taxon>Notothenioidei</taxon>
        <taxon>Nototheniidae</taxon>
        <taxon>Dissostichus</taxon>
    </lineage>
</organism>
<dbReference type="PROSITE" id="PS50055">
    <property type="entry name" value="TYR_PHOSPHATASE_PTP"/>
    <property type="match status" value="1"/>
</dbReference>
<dbReference type="InterPro" id="IPR003595">
    <property type="entry name" value="Tyr_Pase_cat"/>
</dbReference>
<dbReference type="InterPro" id="IPR000387">
    <property type="entry name" value="Tyr_Pase_dom"/>
</dbReference>
<accession>A0A7J5YWF4</accession>
<dbReference type="PROSITE" id="PS50056">
    <property type="entry name" value="TYR_PHOSPHATASE_2"/>
    <property type="match status" value="1"/>
</dbReference>
<dbReference type="PRINTS" id="PR00700">
    <property type="entry name" value="PRTYPHPHTASE"/>
</dbReference>
<dbReference type="Gene3D" id="3.90.190.10">
    <property type="entry name" value="Protein tyrosine phosphatase superfamily"/>
    <property type="match status" value="2"/>
</dbReference>
<dbReference type="EMBL" id="JAAKFY010000008">
    <property type="protein sequence ID" value="KAF3853756.1"/>
    <property type="molecule type" value="Genomic_DNA"/>
</dbReference>
<dbReference type="SUPFAM" id="SSF52799">
    <property type="entry name" value="(Phosphotyrosine protein) phosphatases II"/>
    <property type="match status" value="1"/>
</dbReference>
<dbReference type="OrthoDB" id="9993594at2759"/>
<evidence type="ECO:0000256" key="1">
    <source>
        <dbReference type="ARBA" id="ARBA00013064"/>
    </source>
</evidence>
<dbReference type="InterPro" id="IPR050348">
    <property type="entry name" value="Protein-Tyr_Phosphatase"/>
</dbReference>
<dbReference type="SMART" id="SM00194">
    <property type="entry name" value="PTPc"/>
    <property type="match status" value="1"/>
</dbReference>
<dbReference type="InterPro" id="IPR000242">
    <property type="entry name" value="PTP_cat"/>
</dbReference>
<feature type="domain" description="Tyrosine-protein phosphatase" evidence="3">
    <location>
        <begin position="1"/>
        <end position="175"/>
    </location>
</feature>
<name>A0A7J5YWF4_DISMA</name>
<dbReference type="GO" id="GO:0004725">
    <property type="term" value="F:protein tyrosine phosphatase activity"/>
    <property type="evidence" value="ECO:0007669"/>
    <property type="project" value="UniProtKB-EC"/>
</dbReference>
<evidence type="ECO:0000259" key="3">
    <source>
        <dbReference type="PROSITE" id="PS50055"/>
    </source>
</evidence>
<evidence type="ECO:0000313" key="5">
    <source>
        <dbReference type="EMBL" id="KAF3853756.1"/>
    </source>
</evidence>
<dbReference type="Pfam" id="PF00102">
    <property type="entry name" value="Y_phosphatase"/>
    <property type="match status" value="2"/>
</dbReference>
<keyword evidence="2" id="KW-0904">Protein phosphatase</keyword>
<proteinExistence type="predicted"/>
<dbReference type="PANTHER" id="PTHR19134">
    <property type="entry name" value="RECEPTOR-TYPE TYROSINE-PROTEIN PHOSPHATASE"/>
    <property type="match status" value="1"/>
</dbReference>
<dbReference type="PANTHER" id="PTHR19134:SF449">
    <property type="entry name" value="TYROSINE-PROTEIN PHOSPHATASE 1"/>
    <property type="match status" value="1"/>
</dbReference>
<dbReference type="Proteomes" id="UP000518266">
    <property type="component" value="Unassembled WGS sequence"/>
</dbReference>
<gene>
    <name evidence="5" type="ORF">F7725_014444</name>
</gene>
<dbReference type="SMART" id="SM00404">
    <property type="entry name" value="PTPc_motif"/>
    <property type="match status" value="1"/>
</dbReference>
<dbReference type="EC" id="3.1.3.48" evidence="1"/>
<dbReference type="AlphaFoldDB" id="A0A7J5YWF4"/>
<feature type="domain" description="Tyrosine specific protein phosphatases" evidence="4">
    <location>
        <begin position="111"/>
        <end position="156"/>
    </location>
</feature>
<keyword evidence="6" id="KW-1185">Reference proteome</keyword>
<evidence type="ECO:0000313" key="6">
    <source>
        <dbReference type="Proteomes" id="UP000518266"/>
    </source>
</evidence>
<evidence type="ECO:0000259" key="4">
    <source>
        <dbReference type="PROSITE" id="PS50056"/>
    </source>
</evidence>
<dbReference type="InterPro" id="IPR029021">
    <property type="entry name" value="Prot-tyrosine_phosphatase-like"/>
</dbReference>
<keyword evidence="2" id="KW-0378">Hydrolase</keyword>
<comment type="caution">
    <text evidence="5">The sequence shown here is derived from an EMBL/GenBank/DDBJ whole genome shotgun (WGS) entry which is preliminary data.</text>
</comment>